<keyword evidence="13" id="KW-1133">Transmembrane helix</keyword>
<evidence type="ECO:0000256" key="3">
    <source>
        <dbReference type="ARBA" id="ARBA00007658"/>
    </source>
</evidence>
<feature type="binding site" evidence="10">
    <location>
        <position position="621"/>
    </location>
    <ligand>
        <name>Ca(2+)</name>
        <dbReference type="ChEBI" id="CHEBI:29108"/>
    </ligand>
</feature>
<evidence type="ECO:0000256" key="13">
    <source>
        <dbReference type="SAM" id="Phobius"/>
    </source>
</evidence>
<dbReference type="EMBL" id="ML213598">
    <property type="protein sequence ID" value="TFK39927.1"/>
    <property type="molecule type" value="Genomic_DNA"/>
</dbReference>
<feature type="transmembrane region" description="Helical" evidence="13">
    <location>
        <begin position="28"/>
        <end position="46"/>
    </location>
</feature>
<keyword evidence="13" id="KW-0472">Membrane</keyword>
<dbReference type="EC" id="3.2.1.-" evidence="12"/>
<keyword evidence="7 11" id="KW-1015">Disulfide bond</keyword>
<proteinExistence type="inferred from homology"/>
<keyword evidence="5 12" id="KW-0378">Hydrolase</keyword>
<evidence type="ECO:0000256" key="10">
    <source>
        <dbReference type="PIRSR" id="PIRSR601382-2"/>
    </source>
</evidence>
<keyword evidence="12" id="KW-0326">Glycosidase</keyword>
<sequence>MHLEAVMPHYRQLSQILGKHRYQQPYRLVLYGSIFLLSLYGLYYTWKQWDATLLPDQWRPGGGGANVSPHVWKDRSEKVKEAFRHAYRGYERYAIPSDELKPLSDKKVNNFNGWGVTMYDSLDTMLLMGLEDEYKRALAFIEKTDFSVSSDVYAPYFETVIRYLGGLLSAHALSKDALLLKKADELAMALDPIFASPSGMPFYAVNPKTYPFCTIEFYLELNIGFNSGQTRGPEIGILAEIASLQMEYTYLAKLTGNRRYFSRANAVMQTLANANLTYTGGMFPIRWNLTSGQPYDYHVSVGAQADSAHEYLLKQYLLTGKTDQASLDMYIRATTHIINHLLFLSPKRHLLYVSDTHSSTHDINAEPSQVFEHLSCFLPGLLALGAHTLPLDKLESLHVNLDSLGNEKLFGHAGKGYKTLSSYNLKQLHLWAAEGLAQTCWLTYADQPSRLAPDEIQIKVDPAGKTWDGTRWWQKTESYSWIEAMEKWRKSGSRGVAPGVGDKAPVVYSESERKTGKGSRRDYAIRKSGYLLRPETVESLYILWRVTGDTKWRTRGWAIFEAIEKECRTASGYANLISVQVSPAPKEDSMPSYFLAETLKYLYLMFIDDDPLPLDKWVFNTEAHAFPMFRWTEKDKDRLGI</sequence>
<dbReference type="PANTHER" id="PTHR11742">
    <property type="entry name" value="MANNOSYL-OLIGOSACCHARIDE ALPHA-1,2-MANNOSIDASE-RELATED"/>
    <property type="match status" value="1"/>
</dbReference>
<evidence type="ECO:0000256" key="1">
    <source>
        <dbReference type="ARBA" id="ARBA00001913"/>
    </source>
</evidence>
<comment type="cofactor">
    <cofactor evidence="1 10">
        <name>Ca(2+)</name>
        <dbReference type="ChEBI" id="CHEBI:29108"/>
    </cofactor>
</comment>
<comment type="pathway">
    <text evidence="2">Protein modification; protein glycosylation.</text>
</comment>
<dbReference type="AlphaFoldDB" id="A0A5C3M4X1"/>
<accession>A0A5C3M4X1</accession>
<dbReference type="InterPro" id="IPR036026">
    <property type="entry name" value="Seven-hairpin_glycosidases"/>
</dbReference>
<evidence type="ECO:0000256" key="12">
    <source>
        <dbReference type="RuleBase" id="RU361193"/>
    </source>
</evidence>
<keyword evidence="13" id="KW-0812">Transmembrane</keyword>
<dbReference type="InterPro" id="IPR050749">
    <property type="entry name" value="Glycosyl_Hydrolase_47"/>
</dbReference>
<keyword evidence="15" id="KW-1185">Reference proteome</keyword>
<keyword evidence="4 10" id="KW-0479">Metal-binding</keyword>
<evidence type="ECO:0000256" key="5">
    <source>
        <dbReference type="ARBA" id="ARBA00022801"/>
    </source>
</evidence>
<dbReference type="Gene3D" id="1.50.10.10">
    <property type="match status" value="1"/>
</dbReference>
<dbReference type="GO" id="GO:0005975">
    <property type="term" value="P:carbohydrate metabolic process"/>
    <property type="evidence" value="ECO:0007669"/>
    <property type="project" value="InterPro"/>
</dbReference>
<comment type="catalytic activity">
    <reaction evidence="8">
        <text>N(4)-(alpha-D-Man-(1-&gt;2)-alpha-D-Man-(1-&gt;2)-alpha-D-Man-(1-&gt;3)-[alpha-D-Man-(1-&gt;3)-[alpha-D-Man-(1-&gt;2)-alpha-D-Man-(1-&gt;6)]-alpha-D-Man-(1-&gt;6)]-beta-D-Man-(1-&gt;4)-beta-D-GlcNAc-(1-&gt;4)-beta-D-GlcNAc)-L-asparaginyl-[protein] (N-glucan mannose isomer 8A1,2,3B1,3) + 3 H2O = N(4)-(alpha-D-Man-(1-&gt;3)-[alpha-D-Man-(1-&gt;3)-[alpha-D-Man-(1-&gt;6)]-alpha-D-Man-(1-&gt;6)]-beta-D-Man-(1-&gt;4)-beta-D-GlcNAc-(1-&gt;4)-beta-D-GlcNAc)-L-asparaginyl-[protein] (N-glucan mannose isomer 5A1,2) + 3 beta-D-mannose</text>
        <dbReference type="Rhea" id="RHEA:56028"/>
        <dbReference type="Rhea" id="RHEA-COMP:14358"/>
        <dbReference type="Rhea" id="RHEA-COMP:14367"/>
        <dbReference type="ChEBI" id="CHEBI:15377"/>
        <dbReference type="ChEBI" id="CHEBI:28563"/>
        <dbReference type="ChEBI" id="CHEBI:59087"/>
        <dbReference type="ChEBI" id="CHEBI:60628"/>
        <dbReference type="EC" id="3.2.1.113"/>
    </reaction>
</comment>
<dbReference type="GO" id="GO:0016020">
    <property type="term" value="C:membrane"/>
    <property type="evidence" value="ECO:0007669"/>
    <property type="project" value="InterPro"/>
</dbReference>
<evidence type="ECO:0000256" key="2">
    <source>
        <dbReference type="ARBA" id="ARBA00004922"/>
    </source>
</evidence>
<dbReference type="InterPro" id="IPR012341">
    <property type="entry name" value="6hp_glycosidase-like_sf"/>
</dbReference>
<comment type="catalytic activity">
    <reaction evidence="9">
        <text>N(4)-(alpha-D-Man-(1-&gt;2)-alpha-D-Man-(1-&gt;2)-alpha-D-Man-(1-&gt;3)-[alpha-D-Man-(1-&gt;2)-alpha-D-Man-(1-&gt;3)-[alpha-D-Man-(1-&gt;2)-alpha-D-Man-(1-&gt;6)]-alpha-D-Man-(1-&gt;6)]-beta-D-Man-(1-&gt;4)-beta-D-GlcNAc-(1-&gt;4)-beta-D-GlcNAc)-L-asparaginyl-[protein] (N-glucan mannose isomer 9A1,2,3B1,2,3) + 4 H2O = N(4)-(alpha-D-Man-(1-&gt;3)-[alpha-D-Man-(1-&gt;3)-[alpha-D-Man-(1-&gt;6)]-alpha-D-Man-(1-&gt;6)]-beta-D-Man-(1-&gt;4)-beta-D-GlcNAc-(1-&gt;4)-beta-D-GlcNAc)-L-asparaginyl-[protein] (N-glucan mannose isomer 5A1,2) + 4 beta-D-mannose</text>
        <dbReference type="Rhea" id="RHEA:56008"/>
        <dbReference type="Rhea" id="RHEA-COMP:14356"/>
        <dbReference type="Rhea" id="RHEA-COMP:14367"/>
        <dbReference type="ChEBI" id="CHEBI:15377"/>
        <dbReference type="ChEBI" id="CHEBI:28563"/>
        <dbReference type="ChEBI" id="CHEBI:59087"/>
        <dbReference type="ChEBI" id="CHEBI:139493"/>
        <dbReference type="EC" id="3.2.1.113"/>
    </reaction>
</comment>
<evidence type="ECO:0000256" key="9">
    <source>
        <dbReference type="ARBA" id="ARBA00048605"/>
    </source>
</evidence>
<dbReference type="GO" id="GO:0004571">
    <property type="term" value="F:mannosyl-oligosaccharide 1,2-alpha-mannosidase activity"/>
    <property type="evidence" value="ECO:0007669"/>
    <property type="project" value="UniProtKB-EC"/>
</dbReference>
<evidence type="ECO:0000256" key="8">
    <source>
        <dbReference type="ARBA" id="ARBA00047669"/>
    </source>
</evidence>
<evidence type="ECO:0000256" key="11">
    <source>
        <dbReference type="PIRSR" id="PIRSR601382-3"/>
    </source>
</evidence>
<organism evidence="14 15">
    <name type="scientific">Crucibulum laeve</name>
    <dbReference type="NCBI Taxonomy" id="68775"/>
    <lineage>
        <taxon>Eukaryota</taxon>
        <taxon>Fungi</taxon>
        <taxon>Dikarya</taxon>
        <taxon>Basidiomycota</taxon>
        <taxon>Agaricomycotina</taxon>
        <taxon>Agaricomycetes</taxon>
        <taxon>Agaricomycetidae</taxon>
        <taxon>Agaricales</taxon>
        <taxon>Agaricineae</taxon>
        <taxon>Nidulariaceae</taxon>
        <taxon>Crucibulum</taxon>
    </lineage>
</organism>
<dbReference type="GO" id="GO:0036503">
    <property type="term" value="P:ERAD pathway"/>
    <property type="evidence" value="ECO:0007669"/>
    <property type="project" value="UniProtKB-ARBA"/>
</dbReference>
<gene>
    <name evidence="14" type="ORF">BDQ12DRAFT_734646</name>
</gene>
<dbReference type="GO" id="GO:0005783">
    <property type="term" value="C:endoplasmic reticulum"/>
    <property type="evidence" value="ECO:0007669"/>
    <property type="project" value="TreeGrafter"/>
</dbReference>
<evidence type="ECO:0000256" key="6">
    <source>
        <dbReference type="ARBA" id="ARBA00022837"/>
    </source>
</evidence>
<feature type="disulfide bond" evidence="11">
    <location>
        <begin position="376"/>
        <end position="440"/>
    </location>
</feature>
<reference evidence="14 15" key="1">
    <citation type="journal article" date="2019" name="Nat. Ecol. Evol.">
        <title>Megaphylogeny resolves global patterns of mushroom evolution.</title>
        <authorList>
            <person name="Varga T."/>
            <person name="Krizsan K."/>
            <person name="Foldi C."/>
            <person name="Dima B."/>
            <person name="Sanchez-Garcia M."/>
            <person name="Sanchez-Ramirez S."/>
            <person name="Szollosi G.J."/>
            <person name="Szarkandi J.G."/>
            <person name="Papp V."/>
            <person name="Albert L."/>
            <person name="Andreopoulos W."/>
            <person name="Angelini C."/>
            <person name="Antonin V."/>
            <person name="Barry K.W."/>
            <person name="Bougher N.L."/>
            <person name="Buchanan P."/>
            <person name="Buyck B."/>
            <person name="Bense V."/>
            <person name="Catcheside P."/>
            <person name="Chovatia M."/>
            <person name="Cooper J."/>
            <person name="Damon W."/>
            <person name="Desjardin D."/>
            <person name="Finy P."/>
            <person name="Geml J."/>
            <person name="Haridas S."/>
            <person name="Hughes K."/>
            <person name="Justo A."/>
            <person name="Karasinski D."/>
            <person name="Kautmanova I."/>
            <person name="Kiss B."/>
            <person name="Kocsube S."/>
            <person name="Kotiranta H."/>
            <person name="LaButti K.M."/>
            <person name="Lechner B.E."/>
            <person name="Liimatainen K."/>
            <person name="Lipzen A."/>
            <person name="Lukacs Z."/>
            <person name="Mihaltcheva S."/>
            <person name="Morgado L.N."/>
            <person name="Niskanen T."/>
            <person name="Noordeloos M.E."/>
            <person name="Ohm R.A."/>
            <person name="Ortiz-Santana B."/>
            <person name="Ovrebo C."/>
            <person name="Racz N."/>
            <person name="Riley R."/>
            <person name="Savchenko A."/>
            <person name="Shiryaev A."/>
            <person name="Soop K."/>
            <person name="Spirin V."/>
            <person name="Szebenyi C."/>
            <person name="Tomsovsky M."/>
            <person name="Tulloss R.E."/>
            <person name="Uehling J."/>
            <person name="Grigoriev I.V."/>
            <person name="Vagvolgyi C."/>
            <person name="Papp T."/>
            <person name="Martin F.M."/>
            <person name="Miettinen O."/>
            <person name="Hibbett D.S."/>
            <person name="Nagy L.G."/>
        </authorList>
    </citation>
    <scope>NUCLEOTIDE SEQUENCE [LARGE SCALE GENOMIC DNA]</scope>
    <source>
        <strain evidence="14 15">CBS 166.37</strain>
    </source>
</reference>
<evidence type="ECO:0000313" key="14">
    <source>
        <dbReference type="EMBL" id="TFK39927.1"/>
    </source>
</evidence>
<evidence type="ECO:0000313" key="15">
    <source>
        <dbReference type="Proteomes" id="UP000308652"/>
    </source>
</evidence>
<dbReference type="Pfam" id="PF01532">
    <property type="entry name" value="Glyco_hydro_47"/>
    <property type="match status" value="1"/>
</dbReference>
<evidence type="ECO:0000256" key="4">
    <source>
        <dbReference type="ARBA" id="ARBA00022723"/>
    </source>
</evidence>
<protein>
    <recommendedName>
        <fullName evidence="12">alpha-1,2-Mannosidase</fullName>
        <ecNumber evidence="12">3.2.1.-</ecNumber>
    </recommendedName>
</protein>
<evidence type="ECO:0000256" key="7">
    <source>
        <dbReference type="ARBA" id="ARBA00023157"/>
    </source>
</evidence>
<dbReference type="OrthoDB" id="8118055at2759"/>
<keyword evidence="6 10" id="KW-0106">Calcium</keyword>
<comment type="similarity">
    <text evidence="3 12">Belongs to the glycosyl hydrolase 47 family.</text>
</comment>
<dbReference type="InterPro" id="IPR001382">
    <property type="entry name" value="Glyco_hydro_47"/>
</dbReference>
<dbReference type="PANTHER" id="PTHR11742:SF55">
    <property type="entry name" value="ENDOPLASMIC RETICULUM MANNOSYL-OLIGOSACCHARIDE 1,2-ALPHA-MANNOSIDASE"/>
    <property type="match status" value="1"/>
</dbReference>
<name>A0A5C3M4X1_9AGAR</name>
<dbReference type="Proteomes" id="UP000308652">
    <property type="component" value="Unassembled WGS sequence"/>
</dbReference>
<dbReference type="SUPFAM" id="SSF48225">
    <property type="entry name" value="Seven-hairpin glycosidases"/>
    <property type="match status" value="1"/>
</dbReference>
<dbReference type="PRINTS" id="PR00747">
    <property type="entry name" value="GLYHDRLASE47"/>
</dbReference>
<dbReference type="GO" id="GO:0005509">
    <property type="term" value="F:calcium ion binding"/>
    <property type="evidence" value="ECO:0007669"/>
    <property type="project" value="InterPro"/>
</dbReference>
<dbReference type="STRING" id="68775.A0A5C3M4X1"/>